<comment type="caution">
    <text evidence="1">The sequence shown here is derived from an EMBL/GenBank/DDBJ whole genome shotgun (WGS) entry which is preliminary data.</text>
</comment>
<reference evidence="1 2" key="1">
    <citation type="submission" date="2019-10" db="EMBL/GenBank/DDBJ databases">
        <authorList>
            <person name="Palmer J.M."/>
        </authorList>
    </citation>
    <scope>NUCLEOTIDE SEQUENCE [LARGE SCALE GENOMIC DNA]</scope>
    <source>
        <strain evidence="1 2">TWF506</strain>
    </source>
</reference>
<name>A0AAN8NBI9_9PEZI</name>
<keyword evidence="2" id="KW-1185">Reference proteome</keyword>
<dbReference type="Proteomes" id="UP001307849">
    <property type="component" value="Unassembled WGS sequence"/>
</dbReference>
<dbReference type="AlphaFoldDB" id="A0AAN8NBI9"/>
<sequence length="238" mass="27513">MALWMSGGPSQVLGNIEDKLRITFEDEILQEFYTVIEPIWNAICSPTATMQNSEGKYTFRGFHVQQFSERVVKLPQLMQTYSLTSSSTFSTRRLFQEFCILWYGKSFWARPILRDILKFLIGVLSTFKPSKDLITCLVNLITGLHYSGNLEAALKAAKEIFEKARRILGDHGIFTIWVAARIQLILREMNRKDEAQNLGRYITHYLKMPSESDPRVDFAELNLVLGAEIIEFQIQQKY</sequence>
<evidence type="ECO:0000313" key="2">
    <source>
        <dbReference type="Proteomes" id="UP001307849"/>
    </source>
</evidence>
<organism evidence="1 2">
    <name type="scientific">Arthrobotrys conoides</name>
    <dbReference type="NCBI Taxonomy" id="74498"/>
    <lineage>
        <taxon>Eukaryota</taxon>
        <taxon>Fungi</taxon>
        <taxon>Dikarya</taxon>
        <taxon>Ascomycota</taxon>
        <taxon>Pezizomycotina</taxon>
        <taxon>Orbiliomycetes</taxon>
        <taxon>Orbiliales</taxon>
        <taxon>Orbiliaceae</taxon>
        <taxon>Arthrobotrys</taxon>
    </lineage>
</organism>
<accession>A0AAN8NBI9</accession>
<gene>
    <name evidence="1" type="ORF">TWF506_005281</name>
</gene>
<evidence type="ECO:0000313" key="1">
    <source>
        <dbReference type="EMBL" id="KAK6518120.1"/>
    </source>
</evidence>
<proteinExistence type="predicted"/>
<protein>
    <submittedName>
        <fullName evidence="1">Uncharacterized protein</fullName>
    </submittedName>
</protein>
<dbReference type="EMBL" id="JAVHJM010000002">
    <property type="protein sequence ID" value="KAK6518120.1"/>
    <property type="molecule type" value="Genomic_DNA"/>
</dbReference>